<gene>
    <name evidence="1" type="ORF">ASZ90_019244</name>
</gene>
<protein>
    <recommendedName>
        <fullName evidence="2">PAS domain-containing protein</fullName>
    </recommendedName>
</protein>
<accession>A0A0W8E3X2</accession>
<evidence type="ECO:0008006" key="2">
    <source>
        <dbReference type="Google" id="ProtNLM"/>
    </source>
</evidence>
<dbReference type="InterPro" id="IPR035965">
    <property type="entry name" value="PAS-like_dom_sf"/>
</dbReference>
<evidence type="ECO:0000313" key="1">
    <source>
        <dbReference type="EMBL" id="KUG03358.1"/>
    </source>
</evidence>
<reference evidence="1" key="1">
    <citation type="journal article" date="2015" name="Proc. Natl. Acad. Sci. U.S.A.">
        <title>Networks of energetic and metabolic interactions define dynamics in microbial communities.</title>
        <authorList>
            <person name="Embree M."/>
            <person name="Liu J.K."/>
            <person name="Al-Bassam M.M."/>
            <person name="Zengler K."/>
        </authorList>
    </citation>
    <scope>NUCLEOTIDE SEQUENCE</scope>
</reference>
<dbReference type="AlphaFoldDB" id="A0A0W8E3X2"/>
<dbReference type="SUPFAM" id="SSF55785">
    <property type="entry name" value="PYP-like sensor domain (PAS domain)"/>
    <property type="match status" value="1"/>
</dbReference>
<organism evidence="1">
    <name type="scientific">hydrocarbon metagenome</name>
    <dbReference type="NCBI Taxonomy" id="938273"/>
    <lineage>
        <taxon>unclassified sequences</taxon>
        <taxon>metagenomes</taxon>
        <taxon>ecological metagenomes</taxon>
    </lineage>
</organism>
<name>A0A0W8E3X2_9ZZZZ</name>
<comment type="caution">
    <text evidence="1">The sequence shown here is derived from an EMBL/GenBank/DDBJ whole genome shotgun (WGS) entry which is preliminary data.</text>
</comment>
<sequence length="162" mass="18424">MEEKKTKEQLLKEMIEMQKFIEQKVEDQDRFINRFQALVQKEGLFSQVIDNLPHPIAIFDHSGVLTMANKTLLKEANISLSDIPAGRINLLNRITNENYPVLEAVEDVFLGETTVLKNLHEPLSLFSRDDSYTASANFQSAVFFPVVESSGRIFHGAVLLMK</sequence>
<dbReference type="EMBL" id="LNQE01001883">
    <property type="protein sequence ID" value="KUG03358.1"/>
    <property type="molecule type" value="Genomic_DNA"/>
</dbReference>
<dbReference type="Gene3D" id="3.30.450.20">
    <property type="entry name" value="PAS domain"/>
    <property type="match status" value="1"/>
</dbReference>
<proteinExistence type="predicted"/>